<proteinExistence type="predicted"/>
<dbReference type="AlphaFoldDB" id="A0A6N2MRU8"/>
<name>A0A6N2MRU8_SALVM</name>
<evidence type="ECO:0000313" key="1">
    <source>
        <dbReference type="EMBL" id="VFU57123.1"/>
    </source>
</evidence>
<gene>
    <name evidence="1" type="ORF">SVIM_LOCUS412579</name>
</gene>
<sequence length="74" mass="7742">MATERGSGAADFEDFFRVGFAFEERESGACFGFGGEWGGGEVDVVAEVGKLEAEAGEECHFDGEKGRGLKSGGD</sequence>
<reference evidence="1" key="1">
    <citation type="submission" date="2019-03" db="EMBL/GenBank/DDBJ databases">
        <authorList>
            <person name="Mank J."/>
            <person name="Almeida P."/>
        </authorList>
    </citation>
    <scope>NUCLEOTIDE SEQUENCE</scope>
    <source>
        <strain evidence="1">78183</strain>
    </source>
</reference>
<organism evidence="1">
    <name type="scientific">Salix viminalis</name>
    <name type="common">Common osier</name>
    <name type="synonym">Basket willow</name>
    <dbReference type="NCBI Taxonomy" id="40686"/>
    <lineage>
        <taxon>Eukaryota</taxon>
        <taxon>Viridiplantae</taxon>
        <taxon>Streptophyta</taxon>
        <taxon>Embryophyta</taxon>
        <taxon>Tracheophyta</taxon>
        <taxon>Spermatophyta</taxon>
        <taxon>Magnoliopsida</taxon>
        <taxon>eudicotyledons</taxon>
        <taxon>Gunneridae</taxon>
        <taxon>Pentapetalae</taxon>
        <taxon>rosids</taxon>
        <taxon>fabids</taxon>
        <taxon>Malpighiales</taxon>
        <taxon>Salicaceae</taxon>
        <taxon>Saliceae</taxon>
        <taxon>Salix</taxon>
    </lineage>
</organism>
<accession>A0A6N2MRU8</accession>
<protein>
    <submittedName>
        <fullName evidence="1">Uncharacterized protein</fullName>
    </submittedName>
</protein>
<dbReference type="EMBL" id="CAADRP010001936">
    <property type="protein sequence ID" value="VFU57123.1"/>
    <property type="molecule type" value="Genomic_DNA"/>
</dbReference>